<evidence type="ECO:0000313" key="9">
    <source>
        <dbReference type="EMBL" id="RDW58676.1"/>
    </source>
</evidence>
<proteinExistence type="predicted"/>
<evidence type="ECO:0000256" key="2">
    <source>
        <dbReference type="ARBA" id="ARBA00022448"/>
    </source>
</evidence>
<feature type="transmembrane region" description="Helical" evidence="7">
    <location>
        <begin position="51"/>
        <end position="69"/>
    </location>
</feature>
<dbReference type="Proteomes" id="UP000256645">
    <property type="component" value="Unassembled WGS sequence"/>
</dbReference>
<dbReference type="Gene3D" id="1.20.1740.10">
    <property type="entry name" value="Amino acid/polyamine transporter I"/>
    <property type="match status" value="1"/>
</dbReference>
<evidence type="ECO:0000256" key="3">
    <source>
        <dbReference type="ARBA" id="ARBA00022692"/>
    </source>
</evidence>
<evidence type="ECO:0000313" key="10">
    <source>
        <dbReference type="Proteomes" id="UP000256645"/>
    </source>
</evidence>
<dbReference type="GO" id="GO:0016020">
    <property type="term" value="C:membrane"/>
    <property type="evidence" value="ECO:0007669"/>
    <property type="project" value="UniProtKB-SubCell"/>
</dbReference>
<organism evidence="9 10">
    <name type="scientific">Coleophoma cylindrospora</name>
    <dbReference type="NCBI Taxonomy" id="1849047"/>
    <lineage>
        <taxon>Eukaryota</taxon>
        <taxon>Fungi</taxon>
        <taxon>Dikarya</taxon>
        <taxon>Ascomycota</taxon>
        <taxon>Pezizomycotina</taxon>
        <taxon>Leotiomycetes</taxon>
        <taxon>Helotiales</taxon>
        <taxon>Dermateaceae</taxon>
        <taxon>Coleophoma</taxon>
    </lineage>
</organism>
<keyword evidence="10" id="KW-1185">Reference proteome</keyword>
<evidence type="ECO:0000256" key="6">
    <source>
        <dbReference type="ARBA" id="ARBA00023136"/>
    </source>
</evidence>
<dbReference type="AlphaFoldDB" id="A0A3D8QA26"/>
<keyword evidence="2" id="KW-0813">Transport</keyword>
<accession>A0A3D8QA26</accession>
<evidence type="ECO:0000256" key="5">
    <source>
        <dbReference type="ARBA" id="ARBA00022989"/>
    </source>
</evidence>
<evidence type="ECO:0000256" key="4">
    <source>
        <dbReference type="ARBA" id="ARBA00022970"/>
    </source>
</evidence>
<dbReference type="PIRSF" id="PIRSF006060">
    <property type="entry name" value="AA_transporter"/>
    <property type="match status" value="1"/>
</dbReference>
<reference evidence="9 10" key="1">
    <citation type="journal article" date="2018" name="IMA Fungus">
        <title>IMA Genome-F 9: Draft genome sequence of Annulohypoxylon stygium, Aspergillus mulundensis, Berkeleyomyces basicola (syn. Thielaviopsis basicola), Ceratocystis smalleyi, two Cercospora beticola strains, Coleophoma cylindrospora, Fusarium fracticaudum, Phialophora cf. hyalina, and Morchella septimelata.</title>
        <authorList>
            <person name="Wingfield B.D."/>
            <person name="Bills G.F."/>
            <person name="Dong Y."/>
            <person name="Huang W."/>
            <person name="Nel W.J."/>
            <person name="Swalarsk-Parry B.S."/>
            <person name="Vaghefi N."/>
            <person name="Wilken P.M."/>
            <person name="An Z."/>
            <person name="de Beer Z.W."/>
            <person name="De Vos L."/>
            <person name="Chen L."/>
            <person name="Duong T.A."/>
            <person name="Gao Y."/>
            <person name="Hammerbacher A."/>
            <person name="Kikkert J.R."/>
            <person name="Li Y."/>
            <person name="Li H."/>
            <person name="Li K."/>
            <person name="Li Q."/>
            <person name="Liu X."/>
            <person name="Ma X."/>
            <person name="Naidoo K."/>
            <person name="Pethybridge S.J."/>
            <person name="Sun J."/>
            <person name="Steenkamp E.T."/>
            <person name="van der Nest M.A."/>
            <person name="van Wyk S."/>
            <person name="Wingfield M.J."/>
            <person name="Xiong C."/>
            <person name="Yue Q."/>
            <person name="Zhang X."/>
        </authorList>
    </citation>
    <scope>NUCLEOTIDE SEQUENCE [LARGE SCALE GENOMIC DNA]</scope>
    <source>
        <strain evidence="9 10">BP6252</strain>
    </source>
</reference>
<keyword evidence="4" id="KW-0029">Amino-acid transport</keyword>
<feature type="transmembrane region" description="Helical" evidence="7">
    <location>
        <begin position="376"/>
        <end position="394"/>
    </location>
</feature>
<feature type="transmembrane region" description="Helical" evidence="7">
    <location>
        <begin position="123"/>
        <end position="145"/>
    </location>
</feature>
<protein>
    <submittedName>
        <fullName evidence="9">AAT family amino acid transporter-1</fullName>
    </submittedName>
</protein>
<feature type="transmembrane region" description="Helical" evidence="7">
    <location>
        <begin position="318"/>
        <end position="341"/>
    </location>
</feature>
<dbReference type="STRING" id="1849047.A0A3D8QA26"/>
<dbReference type="EMBL" id="PDLM01000017">
    <property type="protein sequence ID" value="RDW58676.1"/>
    <property type="molecule type" value="Genomic_DNA"/>
</dbReference>
<dbReference type="Pfam" id="PF00324">
    <property type="entry name" value="AA_permease"/>
    <property type="match status" value="1"/>
</dbReference>
<dbReference type="PANTHER" id="PTHR43341:SF1">
    <property type="entry name" value="GENERAL AMINO-ACID PERMEASE GAP1"/>
    <property type="match status" value="1"/>
</dbReference>
<dbReference type="OrthoDB" id="3900342at2759"/>
<feature type="transmembrane region" description="Helical" evidence="7">
    <location>
        <begin position="277"/>
        <end position="298"/>
    </location>
</feature>
<keyword evidence="6 7" id="KW-0472">Membrane</keyword>
<dbReference type="PANTHER" id="PTHR43341">
    <property type="entry name" value="AMINO ACID PERMEASE"/>
    <property type="match status" value="1"/>
</dbReference>
<feature type="domain" description="Amino acid permease/ SLC12A" evidence="8">
    <location>
        <begin position="50"/>
        <end position="510"/>
    </location>
</feature>
<dbReference type="InterPro" id="IPR050524">
    <property type="entry name" value="APC_YAT"/>
</dbReference>
<sequence>MSDIEKTVVPSTHSALSDKNEVGQVAAVAEYTNEVHNSGNYLHRNFKARHVQMITLAGCIGSGVFISTGEASHHAALQYGGAVGMLIAYPLICSMALMMLTVLSEANCLFPTSGSFIDHAGRFVDPALGFAIGFTEWFGAITVIAAEAAVFPVVISYWTTSVSSGGMMTVYLVVVFAFHVMPNKWFAEFEFVTGAAKILLMVIVILVMIAICAGAGNGDEYIGQNYNTLELFPYGFKGVARCFLLASWATGGQEIMGVVAGEAKMPRWDLPRARVNLFFRILLIYLASSIFIGVLVPYTEPLLLNSSDLASSPFVIAMGYAGIKVLPDIVNVVLLICLVGIGSEEFYVASRIQTALAKMGMMPALFARVDSAGRPIWSLLCCGTLGTIMTYMCLNTTGAIAFNWFSSISATTTFFAWMIIPITNWCMHRALKAQNDPAFSLPYAYKTRFWPFESIYLFTATLFCFICTIWVSASPVDGPAGADIFFETMLCLPVFIVAYLGWKIWFRTSFVKPSEADLISGRRYLTEEDIKFFDAYYSQPLWRRVISYVRFG</sequence>
<comment type="subcellular location">
    <subcellularLocation>
        <location evidence="1">Membrane</location>
        <topology evidence="1">Multi-pass membrane protein</topology>
    </subcellularLocation>
</comment>
<comment type="caution">
    <text evidence="9">The sequence shown here is derived from an EMBL/GenBank/DDBJ whole genome shotgun (WGS) entry which is preliminary data.</text>
</comment>
<name>A0A3D8QA26_9HELO</name>
<feature type="transmembrane region" description="Helical" evidence="7">
    <location>
        <begin position="198"/>
        <end position="218"/>
    </location>
</feature>
<feature type="transmembrane region" description="Helical" evidence="7">
    <location>
        <begin position="81"/>
        <end position="103"/>
    </location>
</feature>
<feature type="transmembrane region" description="Helical" evidence="7">
    <location>
        <begin position="400"/>
        <end position="420"/>
    </location>
</feature>
<evidence type="ECO:0000256" key="1">
    <source>
        <dbReference type="ARBA" id="ARBA00004141"/>
    </source>
</evidence>
<gene>
    <name evidence="9" type="ORF">BP6252_13152</name>
</gene>
<evidence type="ECO:0000256" key="7">
    <source>
        <dbReference type="SAM" id="Phobius"/>
    </source>
</evidence>
<keyword evidence="5 7" id="KW-1133">Transmembrane helix</keyword>
<keyword evidence="3 7" id="KW-0812">Transmembrane</keyword>
<dbReference type="GO" id="GO:0015171">
    <property type="term" value="F:amino acid transmembrane transporter activity"/>
    <property type="evidence" value="ECO:0007669"/>
    <property type="project" value="TreeGrafter"/>
</dbReference>
<feature type="transmembrane region" description="Helical" evidence="7">
    <location>
        <begin position="157"/>
        <end position="178"/>
    </location>
</feature>
<feature type="transmembrane region" description="Helical" evidence="7">
    <location>
        <begin position="484"/>
        <end position="502"/>
    </location>
</feature>
<dbReference type="InterPro" id="IPR004841">
    <property type="entry name" value="AA-permease/SLC12A_dom"/>
</dbReference>
<evidence type="ECO:0000259" key="8">
    <source>
        <dbReference type="Pfam" id="PF00324"/>
    </source>
</evidence>
<feature type="transmembrane region" description="Helical" evidence="7">
    <location>
        <begin position="455"/>
        <end position="472"/>
    </location>
</feature>